<keyword evidence="1" id="KW-0175">Coiled coil</keyword>
<dbReference type="OrthoDB" id="2264202at2759"/>
<dbReference type="AlphaFoldDB" id="A0A0B7MXK8"/>
<accession>A0A0B7MXK8</accession>
<sequence>MFTEILPGPLAAPVIFILKFILFIAFPMGTLAKEIRGTYPVKSYKLNVHKFDINQPVGLTDLSGAKVVQLKDDLKREFERHYTQRDEHFNRLINERMSDLRQTVISLSQERVETKTRLELIENKFEQLSTKFKVFGTTESAEKNKSQQDMSGYYQLVEECKMMKQEMKLLQEKCTAVSPIALNSSEVSQSFELLMLKIPDIETKTNALETKIAEFDNRIEVMAMKSITAAEDVSKITLALTTQLEELEKKAEVSTGNLGFLKELDDEATAVETKLDKLTNEVGKMTSIEDQPVIKLLLEQSLNTEYLIEAIKKDLKQISTKFNNQIKMNENGKKSSNVKSEADDQALKKEVAKLTNEMKYVNHAIGKLQTVTHEQYRTLLPTVQKVNESSDHLAELAAIVDDITSYHLNLVTPNETEPSVTSKQDECVRQETGGQITIAPTKQNKAEESEKFGCW</sequence>
<evidence type="ECO:0000313" key="4">
    <source>
        <dbReference type="Proteomes" id="UP000054107"/>
    </source>
</evidence>
<proteinExistence type="predicted"/>
<feature type="transmembrane region" description="Helical" evidence="2">
    <location>
        <begin position="6"/>
        <end position="26"/>
    </location>
</feature>
<dbReference type="Proteomes" id="UP000054107">
    <property type="component" value="Unassembled WGS sequence"/>
</dbReference>
<keyword evidence="2" id="KW-0472">Membrane</keyword>
<organism evidence="3 4">
    <name type="scientific">Parasitella parasitica</name>
    <dbReference type="NCBI Taxonomy" id="35722"/>
    <lineage>
        <taxon>Eukaryota</taxon>
        <taxon>Fungi</taxon>
        <taxon>Fungi incertae sedis</taxon>
        <taxon>Mucoromycota</taxon>
        <taxon>Mucoromycotina</taxon>
        <taxon>Mucoromycetes</taxon>
        <taxon>Mucorales</taxon>
        <taxon>Mucorineae</taxon>
        <taxon>Mucoraceae</taxon>
        <taxon>Parasitella</taxon>
    </lineage>
</organism>
<feature type="coiled-coil region" evidence="1">
    <location>
        <begin position="111"/>
        <end position="173"/>
    </location>
</feature>
<reference evidence="3 4" key="1">
    <citation type="submission" date="2014-09" db="EMBL/GenBank/DDBJ databases">
        <authorList>
            <person name="Ellenberger Sabrina"/>
        </authorList>
    </citation>
    <scope>NUCLEOTIDE SEQUENCE [LARGE SCALE GENOMIC DNA]</scope>
    <source>
        <strain evidence="3 4">CBS 412.66</strain>
    </source>
</reference>
<gene>
    <name evidence="3" type="primary">PARPA_01162.1 scaffold 1359</name>
</gene>
<keyword evidence="2" id="KW-1133">Transmembrane helix</keyword>
<dbReference type="EMBL" id="LN719426">
    <property type="protein sequence ID" value="CEP07853.1"/>
    <property type="molecule type" value="Genomic_DNA"/>
</dbReference>
<keyword evidence="4" id="KW-1185">Reference proteome</keyword>
<protein>
    <submittedName>
        <fullName evidence="3">Uncharacterized protein</fullName>
    </submittedName>
</protein>
<evidence type="ECO:0000256" key="1">
    <source>
        <dbReference type="SAM" id="Coils"/>
    </source>
</evidence>
<evidence type="ECO:0000313" key="3">
    <source>
        <dbReference type="EMBL" id="CEP07853.1"/>
    </source>
</evidence>
<evidence type="ECO:0000256" key="2">
    <source>
        <dbReference type="SAM" id="Phobius"/>
    </source>
</evidence>
<name>A0A0B7MXK8_9FUNG</name>
<keyword evidence="2" id="KW-0812">Transmembrane</keyword>